<gene>
    <name evidence="1" type="primary">tusB</name>
    <name evidence="1" type="ORF">OdinLCB4_006300</name>
</gene>
<reference evidence="1" key="1">
    <citation type="journal article" date="2017" name="Nature">
        <title>Asgard archaea illuminate the origin of eukaryotic cellular complexity.</title>
        <authorList>
            <person name="Zaremba-Niedzwiedzka K."/>
            <person name="Caceres E.F."/>
            <person name="Saw J.H."/>
            <person name="Backstrom D."/>
            <person name="Juzokaite L."/>
            <person name="Vancaester E."/>
            <person name="Seitz K.W."/>
            <person name="Anantharaman K."/>
            <person name="Starnawski P."/>
            <person name="Kjeldsen K.U."/>
            <person name="Scott M.B."/>
            <person name="Nunoura T."/>
            <person name="Banfield J.F."/>
            <person name="Schramm A."/>
            <person name="Baker B.J."/>
            <person name="Spang A."/>
            <person name="Ettema T.J.G."/>
        </authorList>
    </citation>
    <scope>NUCLEOTIDE SEQUENCE</scope>
    <source>
        <strain evidence="1">LCB_4</strain>
    </source>
</reference>
<name>A0AAF0D1N6_ODILC</name>
<reference evidence="1" key="2">
    <citation type="journal article" date="2022" name="Nat. Microbiol.">
        <title>A closed Candidatus Odinarchaeum chromosome exposes Asgard archaeal viruses.</title>
        <authorList>
            <person name="Tamarit D."/>
            <person name="Caceres E.F."/>
            <person name="Krupovic M."/>
            <person name="Nijland R."/>
            <person name="Eme L."/>
            <person name="Robinson N.P."/>
            <person name="Ettema T.J.G."/>
        </authorList>
    </citation>
    <scope>NUCLEOTIDE SEQUENCE</scope>
    <source>
        <strain evidence="1">LCB_4</strain>
    </source>
</reference>
<dbReference type="GO" id="GO:0005737">
    <property type="term" value="C:cytoplasm"/>
    <property type="evidence" value="ECO:0007669"/>
    <property type="project" value="InterPro"/>
</dbReference>
<dbReference type="SUPFAM" id="SSF75169">
    <property type="entry name" value="DsrEFH-like"/>
    <property type="match status" value="1"/>
</dbReference>
<dbReference type="InterPro" id="IPR027396">
    <property type="entry name" value="DsrEFH-like"/>
</dbReference>
<sequence>MKSRLYLYDKSPYASKSFETILKMLESHANRGVKAGLVLLQDAVTGIVGEISEELRELPASVKVYALLEDAKARGLADLNSLKRVTFVNYRELVNLIVNEYDHIVNYL</sequence>
<accession>A0AAF0D1N6</accession>
<dbReference type="KEGG" id="oyw:OdinLCB4_006300"/>
<dbReference type="GO" id="GO:0002143">
    <property type="term" value="P:tRNA wobble position uridine thiolation"/>
    <property type="evidence" value="ECO:0007669"/>
    <property type="project" value="InterPro"/>
</dbReference>
<dbReference type="Proteomes" id="UP000186851">
    <property type="component" value="Chromosome"/>
</dbReference>
<evidence type="ECO:0000313" key="2">
    <source>
        <dbReference type="Proteomes" id="UP000186851"/>
    </source>
</evidence>
<proteinExistence type="predicted"/>
<dbReference type="EMBL" id="CP091871">
    <property type="protein sequence ID" value="WEU40078.1"/>
    <property type="molecule type" value="Genomic_DNA"/>
</dbReference>
<organism evidence="1 2">
    <name type="scientific">Odinarchaeota yellowstonii (strain LCB_4)</name>
    <dbReference type="NCBI Taxonomy" id="1841599"/>
    <lineage>
        <taxon>Archaea</taxon>
        <taxon>Promethearchaeati</taxon>
        <taxon>Candidatus Odinarchaeota</taxon>
        <taxon>Candidatus Odinarchaeia</taxon>
        <taxon>Candidatus Odinarchaeales</taxon>
        <taxon>Candidatus Odinarchaeaceae</taxon>
        <taxon>Candidatus Odinarchaeum</taxon>
    </lineage>
</organism>
<dbReference type="Gene3D" id="3.40.1260.10">
    <property type="entry name" value="DsrEFH-like"/>
    <property type="match status" value="1"/>
</dbReference>
<dbReference type="Pfam" id="PF04077">
    <property type="entry name" value="DsrH"/>
    <property type="match status" value="1"/>
</dbReference>
<protein>
    <submittedName>
        <fullName evidence="1">Sulfurtransferase complex subunit TusB</fullName>
    </submittedName>
</protein>
<evidence type="ECO:0000313" key="1">
    <source>
        <dbReference type="EMBL" id="WEU40078.1"/>
    </source>
</evidence>
<dbReference type="InterPro" id="IPR007215">
    <property type="entry name" value="Sulphur_relay_TusB/DsrH"/>
</dbReference>
<dbReference type="AlphaFoldDB" id="A0AAF0D1N6"/>
<dbReference type="NCBIfam" id="TIGR03011">
    <property type="entry name" value="sulf_tusB_dsrH"/>
    <property type="match status" value="1"/>
</dbReference>